<keyword evidence="3 7" id="KW-0732">Signal</keyword>
<keyword evidence="6" id="KW-0449">Lipoprotein</keyword>
<accession>A0A6P2CHV3</accession>
<dbReference type="GO" id="GO:0005886">
    <property type="term" value="C:plasma membrane"/>
    <property type="evidence" value="ECO:0007669"/>
    <property type="project" value="UniProtKB-SubCell"/>
</dbReference>
<dbReference type="Pfam" id="PF16708">
    <property type="entry name" value="LppA"/>
    <property type="match status" value="1"/>
</dbReference>
<evidence type="ECO:0000256" key="2">
    <source>
        <dbReference type="ARBA" id="ARBA00022475"/>
    </source>
</evidence>
<protein>
    <recommendedName>
        <fullName evidence="10">LppA family lipoprotein</fullName>
    </recommendedName>
</protein>
<dbReference type="EMBL" id="QRCM01000001">
    <property type="protein sequence ID" value="TXG91321.1"/>
    <property type="molecule type" value="Genomic_DNA"/>
</dbReference>
<comment type="caution">
    <text evidence="8">The sequence shown here is derived from an EMBL/GenBank/DDBJ whole genome shotgun (WGS) entry which is preliminary data.</text>
</comment>
<gene>
    <name evidence="8" type="ORF">DW322_15280</name>
</gene>
<evidence type="ECO:0008006" key="10">
    <source>
        <dbReference type="Google" id="ProtNLM"/>
    </source>
</evidence>
<evidence type="ECO:0000256" key="3">
    <source>
        <dbReference type="ARBA" id="ARBA00022729"/>
    </source>
</evidence>
<evidence type="ECO:0000256" key="4">
    <source>
        <dbReference type="ARBA" id="ARBA00023136"/>
    </source>
</evidence>
<evidence type="ECO:0000313" key="9">
    <source>
        <dbReference type="Proteomes" id="UP000471120"/>
    </source>
</evidence>
<feature type="signal peptide" evidence="7">
    <location>
        <begin position="1"/>
        <end position="28"/>
    </location>
</feature>
<organism evidence="8 9">
    <name type="scientific">Rhodococcus rhodnii</name>
    <dbReference type="NCBI Taxonomy" id="38312"/>
    <lineage>
        <taxon>Bacteria</taxon>
        <taxon>Bacillati</taxon>
        <taxon>Actinomycetota</taxon>
        <taxon>Actinomycetes</taxon>
        <taxon>Mycobacteriales</taxon>
        <taxon>Nocardiaceae</taxon>
        <taxon>Rhodococcus</taxon>
    </lineage>
</organism>
<evidence type="ECO:0000256" key="1">
    <source>
        <dbReference type="ARBA" id="ARBA00004193"/>
    </source>
</evidence>
<dbReference type="AlphaFoldDB" id="A0A6P2CHV3"/>
<dbReference type="Gene3D" id="3.30.2030.20">
    <property type="match status" value="1"/>
</dbReference>
<dbReference type="InterPro" id="IPR032018">
    <property type="entry name" value="LppA/LppB/LprP"/>
</dbReference>
<proteinExistence type="predicted"/>
<evidence type="ECO:0000256" key="5">
    <source>
        <dbReference type="ARBA" id="ARBA00023139"/>
    </source>
</evidence>
<comment type="subcellular location">
    <subcellularLocation>
        <location evidence="1">Cell membrane</location>
        <topology evidence="1">Lipid-anchor</topology>
    </subcellularLocation>
</comment>
<dbReference type="RefSeq" id="WP_010836149.1">
    <property type="nucleotide sequence ID" value="NZ_QRCM01000001.1"/>
</dbReference>
<feature type="chain" id="PRO_5027060834" description="LppA family lipoprotein" evidence="7">
    <location>
        <begin position="29"/>
        <end position="196"/>
    </location>
</feature>
<evidence type="ECO:0000256" key="7">
    <source>
        <dbReference type="SAM" id="SignalP"/>
    </source>
</evidence>
<keyword evidence="4" id="KW-0472">Membrane</keyword>
<sequence>MNTYAPSSRARTTAILLVLAALATGCGASTNPYEATGPEDTARAAARLENLPSLEKSEAAGRRSVEELGAYITGLVPDLRWEWVDERRQSGCHRPYDQTRGKRVKLPNYVAAGSIPERVRADVVQRARELGAEFGADEGHAFQDEPGSLDIRFSGDAGTSLTLIDAGNTVITANTGCRLPQAAFDPGTPNPPTPTP</sequence>
<name>A0A6P2CHV3_9NOCA</name>
<keyword evidence="2" id="KW-1003">Cell membrane</keyword>
<evidence type="ECO:0000313" key="8">
    <source>
        <dbReference type="EMBL" id="TXG91321.1"/>
    </source>
</evidence>
<keyword evidence="5" id="KW-0564">Palmitate</keyword>
<evidence type="ECO:0000256" key="6">
    <source>
        <dbReference type="ARBA" id="ARBA00023288"/>
    </source>
</evidence>
<dbReference type="Proteomes" id="UP000471120">
    <property type="component" value="Unassembled WGS sequence"/>
</dbReference>
<reference evidence="8 9" key="1">
    <citation type="submission" date="2018-07" db="EMBL/GenBank/DDBJ databases">
        <title>Genome sequence of Rhodococcus rhodnii ATCC 35071 from Rhodnius prolixus.</title>
        <authorList>
            <person name="Patel V."/>
            <person name="Vogel K.J."/>
        </authorList>
    </citation>
    <scope>NUCLEOTIDE SEQUENCE [LARGE SCALE GENOMIC DNA]</scope>
    <source>
        <strain evidence="8 9">ATCC 35071</strain>
    </source>
</reference>